<evidence type="ECO:0000256" key="3">
    <source>
        <dbReference type="ARBA" id="ARBA00022777"/>
    </source>
</evidence>
<dbReference type="PANTHER" id="PTHR43289:SF34">
    <property type="entry name" value="SERINE_THREONINE-PROTEIN KINASE YBDM-RELATED"/>
    <property type="match status" value="1"/>
</dbReference>
<keyword evidence="4" id="KW-0067">ATP-binding</keyword>
<dbReference type="HOGENOM" id="CLU_000288_63_44_11"/>
<dbReference type="STRING" id="585531.HMPREF0063_12401"/>
<dbReference type="Gene3D" id="3.30.200.20">
    <property type="entry name" value="Phosphorylase Kinase, domain 1"/>
    <property type="match status" value="1"/>
</dbReference>
<proteinExistence type="predicted"/>
<comment type="caution">
    <text evidence="6">The sequence shown here is derived from an EMBL/GenBank/DDBJ whole genome shotgun (WGS) entry which is preliminary data.</text>
</comment>
<organism evidence="6 7">
    <name type="scientific">Aeromicrobium marinum DSM 15272</name>
    <dbReference type="NCBI Taxonomy" id="585531"/>
    <lineage>
        <taxon>Bacteria</taxon>
        <taxon>Bacillati</taxon>
        <taxon>Actinomycetota</taxon>
        <taxon>Actinomycetes</taxon>
        <taxon>Propionibacteriales</taxon>
        <taxon>Nocardioidaceae</taxon>
        <taxon>Aeromicrobium</taxon>
    </lineage>
</organism>
<evidence type="ECO:0000256" key="4">
    <source>
        <dbReference type="ARBA" id="ARBA00022840"/>
    </source>
</evidence>
<keyword evidence="2" id="KW-0547">Nucleotide-binding</keyword>
<dbReference type="Proteomes" id="UP000003111">
    <property type="component" value="Unassembled WGS sequence"/>
</dbReference>
<dbReference type="GO" id="GO:0005524">
    <property type="term" value="F:ATP binding"/>
    <property type="evidence" value="ECO:0007669"/>
    <property type="project" value="UniProtKB-KW"/>
</dbReference>
<keyword evidence="7" id="KW-1185">Reference proteome</keyword>
<dbReference type="SUPFAM" id="SSF56112">
    <property type="entry name" value="Protein kinase-like (PK-like)"/>
    <property type="match status" value="1"/>
</dbReference>
<evidence type="ECO:0000256" key="1">
    <source>
        <dbReference type="ARBA" id="ARBA00022679"/>
    </source>
</evidence>
<dbReference type="RefSeq" id="WP_007077493.1">
    <property type="nucleotide sequence ID" value="NZ_CM001024.1"/>
</dbReference>
<accession>E2SEE2</accession>
<dbReference type="PANTHER" id="PTHR43289">
    <property type="entry name" value="MITOGEN-ACTIVATED PROTEIN KINASE KINASE KINASE 20-RELATED"/>
    <property type="match status" value="1"/>
</dbReference>
<reference evidence="6" key="1">
    <citation type="submission" date="2010-08" db="EMBL/GenBank/DDBJ databases">
        <authorList>
            <person name="Muzny D."/>
            <person name="Qin X."/>
            <person name="Buhay C."/>
            <person name="Dugan-Rocha S."/>
            <person name="Ding Y."/>
            <person name="Chen G."/>
            <person name="Hawes A."/>
            <person name="Holder M."/>
            <person name="Jhangiani S."/>
            <person name="Johnson A."/>
            <person name="Khan Z."/>
            <person name="Li Z."/>
            <person name="Liu W."/>
            <person name="Liu X."/>
            <person name="Perez L."/>
            <person name="Shen H."/>
            <person name="Wang Q."/>
            <person name="Watt J."/>
            <person name="Xi L."/>
            <person name="Xin Y."/>
            <person name="Zhou J."/>
            <person name="Deng J."/>
            <person name="Jiang H."/>
            <person name="Liu Y."/>
            <person name="Qu J."/>
            <person name="Song X.-Z."/>
            <person name="Zhang L."/>
            <person name="Villasana D."/>
            <person name="Johnson A."/>
            <person name="Liu J."/>
            <person name="Liyanage D."/>
            <person name="Lorensuhewa L."/>
            <person name="Robinson T."/>
            <person name="Song A."/>
            <person name="Song B.-B."/>
            <person name="Dinh H."/>
            <person name="Thornton R."/>
            <person name="Coyle M."/>
            <person name="Francisco L."/>
            <person name="Jackson L."/>
            <person name="Javaid M."/>
            <person name="Korchina V."/>
            <person name="Kovar C."/>
            <person name="Mata R."/>
            <person name="Mathew T."/>
            <person name="Ngo R."/>
            <person name="Nguyen L."/>
            <person name="Nguyen N."/>
            <person name="Okwuonu G."/>
            <person name="Ongeri F."/>
            <person name="Pham C."/>
            <person name="Simmons D."/>
            <person name="Wilczek-Boney K."/>
            <person name="Hale W."/>
            <person name="Jakkamsetti A."/>
            <person name="Pham P."/>
            <person name="Ruth R."/>
            <person name="San Lucas F."/>
            <person name="Warren J."/>
            <person name="Zhang J."/>
            <person name="Zhao Z."/>
            <person name="Zhou C."/>
            <person name="Zhu D."/>
            <person name="Lee S."/>
            <person name="Bess C."/>
            <person name="Blankenburg K."/>
            <person name="Forbes L."/>
            <person name="Fu Q."/>
            <person name="Gubbala S."/>
            <person name="Hirani K."/>
            <person name="Jayaseelan J.C."/>
            <person name="Lara F."/>
            <person name="Munidasa M."/>
            <person name="Palculict T."/>
            <person name="Patil S."/>
            <person name="Pu L.-L."/>
            <person name="Saada N."/>
            <person name="Tang L."/>
            <person name="Weissenberger G."/>
            <person name="Zhu Y."/>
            <person name="Hemphill L."/>
            <person name="Shang Y."/>
            <person name="Youmans B."/>
            <person name="Ayvaz T."/>
            <person name="Ross M."/>
            <person name="Santibanez J."/>
            <person name="Aqrawi P."/>
            <person name="Gross S."/>
            <person name="Joshi V."/>
            <person name="Fowler G."/>
            <person name="Nazareth L."/>
            <person name="Reid J."/>
            <person name="Worley K."/>
            <person name="Petrosino J."/>
            <person name="Highlander S."/>
            <person name="Gibbs R."/>
        </authorList>
    </citation>
    <scope>NUCLEOTIDE SEQUENCE [LARGE SCALE GENOMIC DNA]</scope>
    <source>
        <strain evidence="6">DSM 15272</strain>
    </source>
</reference>
<keyword evidence="1" id="KW-0808">Transferase</keyword>
<dbReference type="eggNOG" id="COG0515">
    <property type="taxonomic scope" value="Bacteria"/>
</dbReference>
<evidence type="ECO:0000313" key="7">
    <source>
        <dbReference type="Proteomes" id="UP000003111"/>
    </source>
</evidence>
<keyword evidence="3" id="KW-0418">Kinase</keyword>
<dbReference type="EMBL" id="ACLF03000007">
    <property type="protein sequence ID" value="EFQ82419.1"/>
    <property type="molecule type" value="Genomic_DNA"/>
</dbReference>
<dbReference type="AlphaFoldDB" id="E2SEE2"/>
<dbReference type="Pfam" id="PF00069">
    <property type="entry name" value="Pkinase"/>
    <property type="match status" value="1"/>
</dbReference>
<gene>
    <name evidence="6" type="ORF">HMPREF0063_12401</name>
</gene>
<evidence type="ECO:0000256" key="2">
    <source>
        <dbReference type="ARBA" id="ARBA00022741"/>
    </source>
</evidence>
<sequence length="284" mass="30441">MTDGPDTTVLTGGDMIAPGLAAVSSLGGGVDHEVWLAFDERRHCVVVAKVLRTERDSAVTRDQMRREAALLERLRHPGIVRLLDADVDAHRPYLLLQHIDGPTLSDLIGRDGALPVHQLVPVGIELAATLVYLRHEGVVHLDIKPSNVVAGAPAQLLDLGIAVDLPTAAALSHPAGSDQYMAPEQCRPGELGVVGPASDVWGFGTTMFRAAAGRRAWPSEPRWAQLDQPRRALPPHVPGPVADILDRCLSPLAADRPHPVEVAEAFERVLEALPTARLGGFSLR</sequence>
<dbReference type="GO" id="GO:0004674">
    <property type="term" value="F:protein serine/threonine kinase activity"/>
    <property type="evidence" value="ECO:0007669"/>
    <property type="project" value="TreeGrafter"/>
</dbReference>
<dbReference type="InterPro" id="IPR011009">
    <property type="entry name" value="Kinase-like_dom_sf"/>
</dbReference>
<name>E2SEE2_9ACTN</name>
<dbReference type="Gene3D" id="1.10.510.10">
    <property type="entry name" value="Transferase(Phosphotransferase) domain 1"/>
    <property type="match status" value="1"/>
</dbReference>
<protein>
    <recommendedName>
        <fullName evidence="5">Protein kinase domain-containing protein</fullName>
    </recommendedName>
</protein>
<dbReference type="SMART" id="SM00220">
    <property type="entry name" value="S_TKc"/>
    <property type="match status" value="1"/>
</dbReference>
<dbReference type="CDD" id="cd14014">
    <property type="entry name" value="STKc_PknB_like"/>
    <property type="match status" value="1"/>
</dbReference>
<dbReference type="InterPro" id="IPR000719">
    <property type="entry name" value="Prot_kinase_dom"/>
</dbReference>
<feature type="domain" description="Protein kinase" evidence="5">
    <location>
        <begin position="20"/>
        <end position="270"/>
    </location>
</feature>
<dbReference type="PROSITE" id="PS50011">
    <property type="entry name" value="PROTEIN_KINASE_DOM"/>
    <property type="match status" value="1"/>
</dbReference>
<evidence type="ECO:0000259" key="5">
    <source>
        <dbReference type="PROSITE" id="PS50011"/>
    </source>
</evidence>
<evidence type="ECO:0000313" key="6">
    <source>
        <dbReference type="EMBL" id="EFQ82419.1"/>
    </source>
</evidence>